<dbReference type="Pfam" id="PF16698">
    <property type="entry name" value="ADAM17_MPD"/>
    <property type="match status" value="1"/>
</dbReference>
<dbReference type="SUPFAM" id="SSF57552">
    <property type="entry name" value="Blood coagulation inhibitor (disintegrin)"/>
    <property type="match status" value="1"/>
</dbReference>
<evidence type="ECO:0008006" key="19">
    <source>
        <dbReference type="Google" id="ProtNLM"/>
    </source>
</evidence>
<dbReference type="InterPro" id="IPR024079">
    <property type="entry name" value="MetalloPept_cat_dom_sf"/>
</dbReference>
<dbReference type="PROSITE" id="PS50214">
    <property type="entry name" value="DISINTEGRIN_2"/>
    <property type="match status" value="1"/>
</dbReference>
<evidence type="ECO:0000259" key="16">
    <source>
        <dbReference type="PROSITE" id="PS50215"/>
    </source>
</evidence>
<evidence type="ECO:0000256" key="11">
    <source>
        <dbReference type="ARBA" id="ARBA00023136"/>
    </source>
</evidence>
<evidence type="ECO:0000313" key="17">
    <source>
        <dbReference type="EMBL" id="KAG6444940.1"/>
    </source>
</evidence>
<dbReference type="GO" id="GO:0046872">
    <property type="term" value="F:metal ion binding"/>
    <property type="evidence" value="ECO:0007669"/>
    <property type="project" value="UniProtKB-KW"/>
</dbReference>
<keyword evidence="11 14" id="KW-0472">Membrane</keyword>
<dbReference type="GO" id="GO:0007219">
    <property type="term" value="P:Notch signaling pathway"/>
    <property type="evidence" value="ECO:0007669"/>
    <property type="project" value="TreeGrafter"/>
</dbReference>
<keyword evidence="5 13" id="KW-0479">Metal-binding</keyword>
<comment type="cofactor">
    <cofactor evidence="1">
        <name>Zn(2+)</name>
        <dbReference type="ChEBI" id="CHEBI:29105"/>
    </cofactor>
</comment>
<comment type="subcellular location">
    <subcellularLocation>
        <location evidence="2">Membrane</location>
        <topology evidence="2">Single-pass type I membrane protein</topology>
    </subcellularLocation>
</comment>
<evidence type="ECO:0000256" key="4">
    <source>
        <dbReference type="ARBA" id="ARBA00022692"/>
    </source>
</evidence>
<dbReference type="SUPFAM" id="SSF55486">
    <property type="entry name" value="Metalloproteases ('zincins'), catalytic domain"/>
    <property type="match status" value="1"/>
</dbReference>
<keyword evidence="10" id="KW-0482">Metalloprotease</keyword>
<proteinExistence type="predicted"/>
<keyword evidence="12" id="KW-1015">Disulfide bond</keyword>
<dbReference type="GO" id="GO:0006509">
    <property type="term" value="P:membrane protein ectodomain proteolysis"/>
    <property type="evidence" value="ECO:0007669"/>
    <property type="project" value="TreeGrafter"/>
</dbReference>
<comment type="caution">
    <text evidence="17">The sequence shown here is derived from an EMBL/GenBank/DDBJ whole genome shotgun (WGS) entry which is preliminary data.</text>
</comment>
<evidence type="ECO:0000256" key="2">
    <source>
        <dbReference type="ARBA" id="ARBA00004479"/>
    </source>
</evidence>
<dbReference type="InterPro" id="IPR032029">
    <property type="entry name" value="ADAM17_MPD"/>
</dbReference>
<dbReference type="SMART" id="SM00050">
    <property type="entry name" value="DISIN"/>
    <property type="match status" value="1"/>
</dbReference>
<evidence type="ECO:0000256" key="3">
    <source>
        <dbReference type="ARBA" id="ARBA00022670"/>
    </source>
</evidence>
<dbReference type="FunFam" id="4.10.70.10:FF:000003">
    <property type="entry name" value="Disintegrin and metalloproteinase domain-containing protein 17"/>
    <property type="match status" value="1"/>
</dbReference>
<keyword evidence="3" id="KW-0645">Protease</keyword>
<feature type="active site" evidence="13">
    <location>
        <position position="433"/>
    </location>
</feature>
<evidence type="ECO:0000256" key="10">
    <source>
        <dbReference type="ARBA" id="ARBA00023049"/>
    </source>
</evidence>
<evidence type="ECO:0000256" key="6">
    <source>
        <dbReference type="ARBA" id="ARBA00022729"/>
    </source>
</evidence>
<evidence type="ECO:0000256" key="8">
    <source>
        <dbReference type="ARBA" id="ARBA00022833"/>
    </source>
</evidence>
<evidence type="ECO:0000256" key="7">
    <source>
        <dbReference type="ARBA" id="ARBA00022801"/>
    </source>
</evidence>
<evidence type="ECO:0000256" key="1">
    <source>
        <dbReference type="ARBA" id="ARBA00001947"/>
    </source>
</evidence>
<evidence type="ECO:0000256" key="13">
    <source>
        <dbReference type="PROSITE-ProRule" id="PRU00276"/>
    </source>
</evidence>
<reference evidence="17" key="2">
    <citation type="submission" date="2020-12" db="EMBL/GenBank/DDBJ databases">
        <authorList>
            <person name="Kanost M."/>
        </authorList>
    </citation>
    <scope>NUCLEOTIDE SEQUENCE</scope>
</reference>
<dbReference type="GO" id="GO:0005886">
    <property type="term" value="C:plasma membrane"/>
    <property type="evidence" value="ECO:0007669"/>
    <property type="project" value="TreeGrafter"/>
</dbReference>
<comment type="caution">
    <text evidence="13">Lacks conserved residue(s) required for the propagation of feature annotation.</text>
</comment>
<dbReference type="InterPro" id="IPR001762">
    <property type="entry name" value="Disintegrin_dom"/>
</dbReference>
<feature type="domain" description="Disintegrin" evidence="15">
    <location>
        <begin position="501"/>
        <end position="592"/>
    </location>
</feature>
<dbReference type="InterPro" id="IPR034025">
    <property type="entry name" value="ADAM10_ADAM17"/>
</dbReference>
<keyword evidence="6" id="KW-0732">Signal</keyword>
<evidence type="ECO:0000259" key="15">
    <source>
        <dbReference type="PROSITE" id="PS50214"/>
    </source>
</evidence>
<dbReference type="AlphaFoldDB" id="A0A921YTW1"/>
<keyword evidence="4 14" id="KW-0812">Transmembrane</keyword>
<keyword evidence="9 14" id="KW-1133">Transmembrane helix</keyword>
<keyword evidence="18" id="KW-1185">Reference proteome</keyword>
<protein>
    <recommendedName>
        <fullName evidence="19">ADAM 17-like protease</fullName>
    </recommendedName>
</protein>
<dbReference type="PANTHER" id="PTHR45702:SF6">
    <property type="entry name" value="DISINTEGRIN AND METALLOPROTEINASE DOMAIN-CONTAINING PROTEIN 17"/>
    <property type="match status" value="1"/>
</dbReference>
<evidence type="ECO:0000313" key="18">
    <source>
        <dbReference type="Proteomes" id="UP000791440"/>
    </source>
</evidence>
<dbReference type="GO" id="GO:0004222">
    <property type="term" value="F:metalloendopeptidase activity"/>
    <property type="evidence" value="ECO:0007669"/>
    <property type="project" value="InterPro"/>
</dbReference>
<name>A0A921YTW1_MANSE</name>
<evidence type="ECO:0000256" key="9">
    <source>
        <dbReference type="ARBA" id="ARBA00022989"/>
    </source>
</evidence>
<dbReference type="InterPro" id="IPR001590">
    <property type="entry name" value="Peptidase_M12B"/>
</dbReference>
<feature type="transmembrane region" description="Helical" evidence="14">
    <location>
        <begin position="696"/>
        <end position="718"/>
    </location>
</feature>
<sequence length="770" mass="87384">MKLIQNTMQITLFLVNLVLFTNCSIYRNLKYFETIHATSLKHHVVKRGAKLSSHPFNTIKEVHFKTLGKDFRLILHPHSSVLHSNFKAYTVDGDGKETTVHVDRETFYSGRVFGEKKSDVKLHMEDGIITGIIHTPDETYHIEPSWRHLPHLDDKTMITYRSSDMRLWSNTEKPEENKPRICGYVKEGKELEKDEDDDEEGDEHYNIELENEKLEKAKYLDYANINHTNEHRVNGTEGRAKRTKRQSDYEYTPTKTRCPLLLVADYRFFQEMGASNTKTTISYLISLIDRVHKIYNDTLWQDRQDMDGFKGMGFVIKKILVHSEPTRVRGGEAHYNMVREKWDVRNLLEVFSREYSHKDFCLAHLFTDLKFEGGILGLAYVGSPRRNSVGGICTPEYFKNGYTLYLNSGLSSSRNHYGQRVITREADLVTAHEFGHNWGSEHDPDVAECSPAASQGGSYLMYTYSVSGYDVNNKRFSPCSLRSIRKVLQAKSGRCFSEPEESFCGNLRVEGGEECDAGLLGTEDNDMCCDKNCKLRKNQGAVCSDKNSPCCAGCVFAPPGVVCREAAHSACEGEATCNGASADCPKAPAIADEHECAERGRCRNGTCVPYCETQGMHSCMCDIVADACKRCCRKSLNKTCFPVAHNDILPDGTPCIQGFCNKGVCEKTIQDVVERFWDIIEDININNVLGFLRDNIVGVVVLVTAFIWIPASCVISYVDRRRQRQHQKYLDWERQHDLIHPSSPRKIVHTRLPKQKPPGIKATIQGSSQL</sequence>
<gene>
    <name evidence="17" type="ORF">O3G_MSEX003636</name>
</gene>
<organism evidence="17 18">
    <name type="scientific">Manduca sexta</name>
    <name type="common">Tobacco hawkmoth</name>
    <name type="synonym">Tobacco hornworm</name>
    <dbReference type="NCBI Taxonomy" id="7130"/>
    <lineage>
        <taxon>Eukaryota</taxon>
        <taxon>Metazoa</taxon>
        <taxon>Ecdysozoa</taxon>
        <taxon>Arthropoda</taxon>
        <taxon>Hexapoda</taxon>
        <taxon>Insecta</taxon>
        <taxon>Pterygota</taxon>
        <taxon>Neoptera</taxon>
        <taxon>Endopterygota</taxon>
        <taxon>Lepidoptera</taxon>
        <taxon>Glossata</taxon>
        <taxon>Ditrysia</taxon>
        <taxon>Bombycoidea</taxon>
        <taxon>Sphingidae</taxon>
        <taxon>Sphinginae</taxon>
        <taxon>Sphingini</taxon>
        <taxon>Manduca</taxon>
    </lineage>
</organism>
<evidence type="ECO:0000256" key="12">
    <source>
        <dbReference type="ARBA" id="ARBA00023157"/>
    </source>
</evidence>
<dbReference type="EMBL" id="JH668314">
    <property type="protein sequence ID" value="KAG6444940.1"/>
    <property type="molecule type" value="Genomic_DNA"/>
</dbReference>
<dbReference type="PROSITE" id="PS50215">
    <property type="entry name" value="ADAM_MEPRO"/>
    <property type="match status" value="1"/>
</dbReference>
<dbReference type="InterPro" id="IPR036436">
    <property type="entry name" value="Disintegrin_dom_sf"/>
</dbReference>
<dbReference type="InterPro" id="IPR051489">
    <property type="entry name" value="ADAM_Metalloproteinase"/>
</dbReference>
<dbReference type="Pfam" id="PF13574">
    <property type="entry name" value="Reprolysin_2"/>
    <property type="match status" value="1"/>
</dbReference>
<dbReference type="FunFam" id="3.40.390.10:FF:000017">
    <property type="entry name" value="Disintegrin and metalloproteinase domain-containing protein 17"/>
    <property type="match status" value="1"/>
</dbReference>
<dbReference type="Gene3D" id="4.10.70.10">
    <property type="entry name" value="Disintegrin domain"/>
    <property type="match status" value="1"/>
</dbReference>
<evidence type="ECO:0000256" key="5">
    <source>
        <dbReference type="ARBA" id="ARBA00022723"/>
    </source>
</evidence>
<evidence type="ECO:0000256" key="14">
    <source>
        <dbReference type="SAM" id="Phobius"/>
    </source>
</evidence>
<feature type="binding site" evidence="13">
    <location>
        <position position="432"/>
    </location>
    <ligand>
        <name>Zn(2+)</name>
        <dbReference type="ChEBI" id="CHEBI:29105"/>
        <note>catalytic</note>
    </ligand>
</feature>
<dbReference type="PANTHER" id="PTHR45702">
    <property type="entry name" value="ADAM10/ADAM17 METALLOPEPTIDASE FAMILY MEMBER"/>
    <property type="match status" value="1"/>
</dbReference>
<dbReference type="CDD" id="cd04270">
    <property type="entry name" value="ZnMc_TACE_like"/>
    <property type="match status" value="1"/>
</dbReference>
<feature type="binding site" evidence="13">
    <location>
        <position position="442"/>
    </location>
    <ligand>
        <name>Zn(2+)</name>
        <dbReference type="ChEBI" id="CHEBI:29105"/>
        <note>catalytic</note>
    </ligand>
</feature>
<dbReference type="Proteomes" id="UP000791440">
    <property type="component" value="Unassembled WGS sequence"/>
</dbReference>
<dbReference type="Gene3D" id="4.10.70.30">
    <property type="match status" value="1"/>
</dbReference>
<accession>A0A921YTW1</accession>
<dbReference type="Pfam" id="PF00200">
    <property type="entry name" value="Disintegrin"/>
    <property type="match status" value="1"/>
</dbReference>
<feature type="domain" description="Peptidase M12B" evidence="16">
    <location>
        <begin position="256"/>
        <end position="500"/>
    </location>
</feature>
<dbReference type="Gene3D" id="3.40.390.10">
    <property type="entry name" value="Collagenase (Catalytic Domain)"/>
    <property type="match status" value="1"/>
</dbReference>
<keyword evidence="8 13" id="KW-0862">Zinc</keyword>
<feature type="binding site" evidence="13">
    <location>
        <position position="436"/>
    </location>
    <ligand>
        <name>Zn(2+)</name>
        <dbReference type="ChEBI" id="CHEBI:29105"/>
        <note>catalytic</note>
    </ligand>
</feature>
<keyword evidence="7" id="KW-0378">Hydrolase</keyword>
<dbReference type="CDD" id="cd14246">
    <property type="entry name" value="ADAM17_MPD"/>
    <property type="match status" value="1"/>
</dbReference>
<reference evidence="17" key="1">
    <citation type="journal article" date="2016" name="Insect Biochem. Mol. Biol.">
        <title>Multifaceted biological insights from a draft genome sequence of the tobacco hornworm moth, Manduca sexta.</title>
        <authorList>
            <person name="Kanost M.R."/>
            <person name="Arrese E.L."/>
            <person name="Cao X."/>
            <person name="Chen Y.R."/>
            <person name="Chellapilla S."/>
            <person name="Goldsmith M.R."/>
            <person name="Grosse-Wilde E."/>
            <person name="Heckel D.G."/>
            <person name="Herndon N."/>
            <person name="Jiang H."/>
            <person name="Papanicolaou A."/>
            <person name="Qu J."/>
            <person name="Soulages J.L."/>
            <person name="Vogel H."/>
            <person name="Walters J."/>
            <person name="Waterhouse R.M."/>
            <person name="Ahn S.J."/>
            <person name="Almeida F.C."/>
            <person name="An C."/>
            <person name="Aqrawi P."/>
            <person name="Bretschneider A."/>
            <person name="Bryant W.B."/>
            <person name="Bucks S."/>
            <person name="Chao H."/>
            <person name="Chevignon G."/>
            <person name="Christen J.M."/>
            <person name="Clarke D.F."/>
            <person name="Dittmer N.T."/>
            <person name="Ferguson L.C.F."/>
            <person name="Garavelou S."/>
            <person name="Gordon K.H.J."/>
            <person name="Gunaratna R.T."/>
            <person name="Han Y."/>
            <person name="Hauser F."/>
            <person name="He Y."/>
            <person name="Heidel-Fischer H."/>
            <person name="Hirsh A."/>
            <person name="Hu Y."/>
            <person name="Jiang H."/>
            <person name="Kalra D."/>
            <person name="Klinner C."/>
            <person name="Konig C."/>
            <person name="Kovar C."/>
            <person name="Kroll A.R."/>
            <person name="Kuwar S.S."/>
            <person name="Lee S.L."/>
            <person name="Lehman R."/>
            <person name="Li K."/>
            <person name="Li Z."/>
            <person name="Liang H."/>
            <person name="Lovelace S."/>
            <person name="Lu Z."/>
            <person name="Mansfield J.H."/>
            <person name="McCulloch K.J."/>
            <person name="Mathew T."/>
            <person name="Morton B."/>
            <person name="Muzny D.M."/>
            <person name="Neunemann D."/>
            <person name="Ongeri F."/>
            <person name="Pauchet Y."/>
            <person name="Pu L.L."/>
            <person name="Pyrousis I."/>
            <person name="Rao X.J."/>
            <person name="Redding A."/>
            <person name="Roesel C."/>
            <person name="Sanchez-Gracia A."/>
            <person name="Schaack S."/>
            <person name="Shukla A."/>
            <person name="Tetreau G."/>
            <person name="Wang Y."/>
            <person name="Xiong G.H."/>
            <person name="Traut W."/>
            <person name="Walsh T.K."/>
            <person name="Worley K.C."/>
            <person name="Wu D."/>
            <person name="Wu W."/>
            <person name="Wu Y.Q."/>
            <person name="Zhang X."/>
            <person name="Zou Z."/>
            <person name="Zucker H."/>
            <person name="Briscoe A.D."/>
            <person name="Burmester T."/>
            <person name="Clem R.J."/>
            <person name="Feyereisen R."/>
            <person name="Grimmelikhuijzen C.J.P."/>
            <person name="Hamodrakas S.J."/>
            <person name="Hansson B.S."/>
            <person name="Huguet E."/>
            <person name="Jermiin L.S."/>
            <person name="Lan Q."/>
            <person name="Lehman H.K."/>
            <person name="Lorenzen M."/>
            <person name="Merzendorfer H."/>
            <person name="Michalopoulos I."/>
            <person name="Morton D.B."/>
            <person name="Muthukrishnan S."/>
            <person name="Oakeshott J.G."/>
            <person name="Palmer W."/>
            <person name="Park Y."/>
            <person name="Passarelli A.L."/>
            <person name="Rozas J."/>
            <person name="Schwartz L.M."/>
            <person name="Smith W."/>
            <person name="Southgate A."/>
            <person name="Vilcinskas A."/>
            <person name="Vogt R."/>
            <person name="Wang P."/>
            <person name="Werren J."/>
            <person name="Yu X.Q."/>
            <person name="Zhou J.J."/>
            <person name="Brown S.J."/>
            <person name="Scherer S.E."/>
            <person name="Richards S."/>
            <person name="Blissard G.W."/>
        </authorList>
    </citation>
    <scope>NUCLEOTIDE SEQUENCE</scope>
</reference>